<comment type="subcellular location">
    <subcellularLocation>
        <location evidence="1">Nucleus</location>
    </subcellularLocation>
</comment>
<dbReference type="EMBL" id="JAQQAF010000004">
    <property type="protein sequence ID" value="KAJ8491873.1"/>
    <property type="molecule type" value="Genomic_DNA"/>
</dbReference>
<keyword evidence="14" id="KW-1185">Reference proteome</keyword>
<dbReference type="Gene3D" id="1.10.10.10">
    <property type="entry name" value="Winged helix-like DNA-binding domain superfamily/Winged helix DNA-binding domain"/>
    <property type="match status" value="1"/>
</dbReference>
<feature type="region of interest" description="Disordered" evidence="11">
    <location>
        <begin position="245"/>
        <end position="265"/>
    </location>
</feature>
<dbReference type="GO" id="GO:0005634">
    <property type="term" value="C:nucleus"/>
    <property type="evidence" value="ECO:0007669"/>
    <property type="project" value="UniProtKB-SubCell"/>
</dbReference>
<keyword evidence="8" id="KW-0539">Nucleus</keyword>
<keyword evidence="10" id="KW-0175">Coiled coil</keyword>
<comment type="subunit">
    <text evidence="2">Homotrimer.</text>
</comment>
<accession>A0AAV8PIT3</accession>
<keyword evidence="6" id="KW-0238">DNA-binding</keyword>
<keyword evidence="4" id="KW-0805">Transcription regulation</keyword>
<reference evidence="13 14" key="1">
    <citation type="submission" date="2022-12" db="EMBL/GenBank/DDBJ databases">
        <title>Chromosome-scale assembly of the Ensete ventricosum genome.</title>
        <authorList>
            <person name="Dussert Y."/>
            <person name="Stocks J."/>
            <person name="Wendawek A."/>
            <person name="Woldeyes F."/>
            <person name="Nichols R.A."/>
            <person name="Borrell J.S."/>
        </authorList>
    </citation>
    <scope>NUCLEOTIDE SEQUENCE [LARGE SCALE GENOMIC DNA]</scope>
    <source>
        <strain evidence="14">cv. Maze</strain>
        <tissue evidence="13">Seeds</tissue>
    </source>
</reference>
<dbReference type="AlphaFoldDB" id="A0AAV8PIT3"/>
<sequence>MEEKGRACTGSHEQVAPFVAKTYEMVDDPSSDVLIRWGKTNNSFVVVDPNDLSHFLLPSFFKHRNFSSFIRQLNTYGFRKVDPDLWEFAHESFLRGQTHLLPLVTRRRRSAVGLHGSSSKDGVEGEEELVLLKELQRLRQEQKALDEEVTVMSRRLLAAERRPHQLMSYLVKVAQDPNLLQSLVQSKRQQSSSMEKKKKRRLSAALPLPQDHGILLPFGEVSAMEPTTFDPLGISSFDDGGLSVRSQPECNLRGTSSGTASSSSSLAFPSYSSLYGGFL</sequence>
<keyword evidence="5" id="KW-0346">Stress response</keyword>
<keyword evidence="3" id="KW-0597">Phosphoprotein</keyword>
<dbReference type="PRINTS" id="PR00056">
    <property type="entry name" value="HSFDOMAIN"/>
</dbReference>
<evidence type="ECO:0000256" key="9">
    <source>
        <dbReference type="RuleBase" id="RU004020"/>
    </source>
</evidence>
<evidence type="ECO:0000256" key="5">
    <source>
        <dbReference type="ARBA" id="ARBA00023016"/>
    </source>
</evidence>
<keyword evidence="7" id="KW-0804">Transcription</keyword>
<dbReference type="PANTHER" id="PTHR10015:SF332">
    <property type="entry name" value="HEAT STRESS TRANSCRIPTION FACTOR C-1"/>
    <property type="match status" value="1"/>
</dbReference>
<comment type="similarity">
    <text evidence="9">Belongs to the HSF family.</text>
</comment>
<evidence type="ECO:0000256" key="2">
    <source>
        <dbReference type="ARBA" id="ARBA00011233"/>
    </source>
</evidence>
<evidence type="ECO:0000256" key="7">
    <source>
        <dbReference type="ARBA" id="ARBA00023163"/>
    </source>
</evidence>
<gene>
    <name evidence="13" type="ORF">OPV22_013594</name>
</gene>
<name>A0AAV8PIT3_ENSVE</name>
<evidence type="ECO:0000256" key="6">
    <source>
        <dbReference type="ARBA" id="ARBA00023125"/>
    </source>
</evidence>
<evidence type="ECO:0000259" key="12">
    <source>
        <dbReference type="PROSITE" id="PS00434"/>
    </source>
</evidence>
<dbReference type="GO" id="GO:0006357">
    <property type="term" value="P:regulation of transcription by RNA polymerase II"/>
    <property type="evidence" value="ECO:0007669"/>
    <property type="project" value="TreeGrafter"/>
</dbReference>
<dbReference type="InterPro" id="IPR036390">
    <property type="entry name" value="WH_DNA-bd_sf"/>
</dbReference>
<comment type="caution">
    <text evidence="13">The sequence shown here is derived from an EMBL/GenBank/DDBJ whole genome shotgun (WGS) entry which is preliminary data.</text>
</comment>
<evidence type="ECO:0000256" key="8">
    <source>
        <dbReference type="ARBA" id="ARBA00023242"/>
    </source>
</evidence>
<evidence type="ECO:0000256" key="1">
    <source>
        <dbReference type="ARBA" id="ARBA00004123"/>
    </source>
</evidence>
<feature type="compositionally biased region" description="Polar residues" evidence="11">
    <location>
        <begin position="184"/>
        <end position="193"/>
    </location>
</feature>
<feature type="domain" description="HSF-type DNA-binding" evidence="12">
    <location>
        <begin position="57"/>
        <end position="81"/>
    </location>
</feature>
<evidence type="ECO:0000256" key="11">
    <source>
        <dbReference type="SAM" id="MobiDB-lite"/>
    </source>
</evidence>
<dbReference type="GO" id="GO:0003700">
    <property type="term" value="F:DNA-binding transcription factor activity"/>
    <property type="evidence" value="ECO:0007669"/>
    <property type="project" value="InterPro"/>
</dbReference>
<dbReference type="GO" id="GO:0000978">
    <property type="term" value="F:RNA polymerase II cis-regulatory region sequence-specific DNA binding"/>
    <property type="evidence" value="ECO:0007669"/>
    <property type="project" value="TreeGrafter"/>
</dbReference>
<dbReference type="Proteomes" id="UP001222027">
    <property type="component" value="Unassembled WGS sequence"/>
</dbReference>
<dbReference type="GO" id="GO:0034605">
    <property type="term" value="P:cellular response to heat"/>
    <property type="evidence" value="ECO:0007669"/>
    <property type="project" value="TreeGrafter"/>
</dbReference>
<evidence type="ECO:0000313" key="13">
    <source>
        <dbReference type="EMBL" id="KAJ8491873.1"/>
    </source>
</evidence>
<dbReference type="FunFam" id="1.10.10.10:FF:000037">
    <property type="entry name" value="Heat stress transcription factor B-4"/>
    <property type="match status" value="1"/>
</dbReference>
<protein>
    <recommendedName>
        <fullName evidence="12">HSF-type DNA-binding domain-containing protein</fullName>
    </recommendedName>
</protein>
<evidence type="ECO:0000256" key="4">
    <source>
        <dbReference type="ARBA" id="ARBA00023015"/>
    </source>
</evidence>
<dbReference type="SMART" id="SM00415">
    <property type="entry name" value="HSF"/>
    <property type="match status" value="1"/>
</dbReference>
<feature type="coiled-coil region" evidence="10">
    <location>
        <begin position="128"/>
        <end position="155"/>
    </location>
</feature>
<dbReference type="InterPro" id="IPR036388">
    <property type="entry name" value="WH-like_DNA-bd_sf"/>
</dbReference>
<dbReference type="SUPFAM" id="SSF46785">
    <property type="entry name" value="Winged helix' DNA-binding domain"/>
    <property type="match status" value="1"/>
</dbReference>
<feature type="compositionally biased region" description="Low complexity" evidence="11">
    <location>
        <begin position="254"/>
        <end position="265"/>
    </location>
</feature>
<feature type="region of interest" description="Disordered" evidence="11">
    <location>
        <begin position="184"/>
        <end position="204"/>
    </location>
</feature>
<organism evidence="13 14">
    <name type="scientific">Ensete ventricosum</name>
    <name type="common">Abyssinian banana</name>
    <name type="synonym">Musa ensete</name>
    <dbReference type="NCBI Taxonomy" id="4639"/>
    <lineage>
        <taxon>Eukaryota</taxon>
        <taxon>Viridiplantae</taxon>
        <taxon>Streptophyta</taxon>
        <taxon>Embryophyta</taxon>
        <taxon>Tracheophyta</taxon>
        <taxon>Spermatophyta</taxon>
        <taxon>Magnoliopsida</taxon>
        <taxon>Liliopsida</taxon>
        <taxon>Zingiberales</taxon>
        <taxon>Musaceae</taxon>
        <taxon>Ensete</taxon>
    </lineage>
</organism>
<dbReference type="InterPro" id="IPR000232">
    <property type="entry name" value="HSF_DNA-bd"/>
</dbReference>
<dbReference type="PANTHER" id="PTHR10015">
    <property type="entry name" value="HEAT SHOCK TRANSCRIPTION FACTOR"/>
    <property type="match status" value="1"/>
</dbReference>
<evidence type="ECO:0000256" key="3">
    <source>
        <dbReference type="ARBA" id="ARBA00022553"/>
    </source>
</evidence>
<proteinExistence type="inferred from homology"/>
<dbReference type="PROSITE" id="PS00434">
    <property type="entry name" value="HSF_DOMAIN"/>
    <property type="match status" value="1"/>
</dbReference>
<dbReference type="Pfam" id="PF00447">
    <property type="entry name" value="HSF_DNA-bind"/>
    <property type="match status" value="1"/>
</dbReference>
<evidence type="ECO:0000256" key="10">
    <source>
        <dbReference type="SAM" id="Coils"/>
    </source>
</evidence>
<evidence type="ECO:0000313" key="14">
    <source>
        <dbReference type="Proteomes" id="UP001222027"/>
    </source>
</evidence>